<dbReference type="GO" id="GO:0006606">
    <property type="term" value="P:protein import into nucleus"/>
    <property type="evidence" value="ECO:0007669"/>
    <property type="project" value="TreeGrafter"/>
</dbReference>
<comment type="similarity">
    <text evidence="2 9">Belongs to the nucleoporin Nup85 family.</text>
</comment>
<dbReference type="EMBL" id="JAACJM010000013">
    <property type="protein sequence ID" value="KAF5369464.1"/>
    <property type="molecule type" value="Genomic_DNA"/>
</dbReference>
<dbReference type="GO" id="GO:0006406">
    <property type="term" value="P:mRNA export from nucleus"/>
    <property type="evidence" value="ECO:0007669"/>
    <property type="project" value="TreeGrafter"/>
</dbReference>
<dbReference type="PANTHER" id="PTHR13373">
    <property type="entry name" value="FROUNT PROTEIN-RELATED"/>
    <property type="match status" value="1"/>
</dbReference>
<gene>
    <name evidence="10" type="ORF">D9758_002731</name>
</gene>
<keyword evidence="7 9" id="KW-0906">Nuclear pore complex</keyword>
<evidence type="ECO:0000256" key="6">
    <source>
        <dbReference type="ARBA" id="ARBA00023010"/>
    </source>
</evidence>
<evidence type="ECO:0000313" key="11">
    <source>
        <dbReference type="Proteomes" id="UP000559256"/>
    </source>
</evidence>
<evidence type="ECO:0000256" key="8">
    <source>
        <dbReference type="ARBA" id="ARBA00023242"/>
    </source>
</evidence>
<comment type="subunit">
    <text evidence="9">Component of the nuclear pore complex (NPC).</text>
</comment>
<organism evidence="10 11">
    <name type="scientific">Tetrapyrgos nigripes</name>
    <dbReference type="NCBI Taxonomy" id="182062"/>
    <lineage>
        <taxon>Eukaryota</taxon>
        <taxon>Fungi</taxon>
        <taxon>Dikarya</taxon>
        <taxon>Basidiomycota</taxon>
        <taxon>Agaricomycotina</taxon>
        <taxon>Agaricomycetes</taxon>
        <taxon>Agaricomycetidae</taxon>
        <taxon>Agaricales</taxon>
        <taxon>Marasmiineae</taxon>
        <taxon>Marasmiaceae</taxon>
        <taxon>Tetrapyrgos</taxon>
    </lineage>
</organism>
<dbReference type="GO" id="GO:0045893">
    <property type="term" value="P:positive regulation of DNA-templated transcription"/>
    <property type="evidence" value="ECO:0007669"/>
    <property type="project" value="TreeGrafter"/>
</dbReference>
<keyword evidence="9" id="KW-0472">Membrane</keyword>
<accession>A0A8H5GR26</accession>
<reference evidence="10 11" key="1">
    <citation type="journal article" date="2020" name="ISME J.">
        <title>Uncovering the hidden diversity of litter-decomposition mechanisms in mushroom-forming fungi.</title>
        <authorList>
            <person name="Floudas D."/>
            <person name="Bentzer J."/>
            <person name="Ahren D."/>
            <person name="Johansson T."/>
            <person name="Persson P."/>
            <person name="Tunlid A."/>
        </authorList>
    </citation>
    <scope>NUCLEOTIDE SEQUENCE [LARGE SCALE GENOMIC DNA]</scope>
    <source>
        <strain evidence="10 11">CBS 291.85</strain>
    </source>
</reference>
<sequence length="710" mass="80382">MGAQHINLVPPQVESGHFDELLQAGQTISATTSPFDNSLAVFLSPTNISGSNSSSNQEEPVYFASYDVIPSSERRLFIADTQVIFSMFHDMLEAAKTREPSWLQSSEALELMRKFSVDYVNFIKECWIHASQPMARADGPLQFSADHYRSLYSCFSLFVVLYLPEPGYEDAPVGEELMEWLNIHFIEPSTEEGDHLSSLDKPWEDVEFWPYLKRVTLRGLTKASLFFFNTLLQHPSEDLQDLAKSIIPVVENQPRLQNFSAERDFAFASRRWKDKVKAIRIEMDRVPEDCRFDEFENWWDSLSDIVGILEGRSSVIQRVCEDLGADWKEVCAAWGIFVDSRLRRQDLVDVAAEVLENMPPDPTNLEDMIHSALFLGKPEQALRHASQLDTWLSAHFADVMEPLGLLESDEPAESELSKRDEYVLSYAEYLHSDPTQWKITIAYMYSCGDIGRERADEILVRVPLKLHPSETSGTPEEAIAQAVKEISEVCFNHQREAVRRTVCRIAAQSCVRQKEYGLAVSYCISAEDWVSLGRVIDSILEEYIKNGAADFAKQASKIAPSLQDIQFDSATEAIFVHRLIFAVRYSQIHRYKLEKDYVSAASDIVTLFREEIAPKSWWPVLLCDSVELLQYGPALLFSTSDAAELLKKLEEISIRASQGSGDDYLSVLVRTIKGGGEKDALERLKVVRLALARYFARCTVGSNKLAIPSS</sequence>
<keyword evidence="8 9" id="KW-0539">Nucleus</keyword>
<evidence type="ECO:0000256" key="2">
    <source>
        <dbReference type="ARBA" id="ARBA00005573"/>
    </source>
</evidence>
<evidence type="ECO:0000256" key="1">
    <source>
        <dbReference type="ARBA" id="ARBA00004567"/>
    </source>
</evidence>
<evidence type="ECO:0000256" key="3">
    <source>
        <dbReference type="ARBA" id="ARBA00022448"/>
    </source>
</evidence>
<comment type="subcellular location">
    <subcellularLocation>
        <location evidence="1 9">Nucleus</location>
        <location evidence="1 9">Nuclear pore complex</location>
    </subcellularLocation>
</comment>
<dbReference type="GO" id="GO:0017056">
    <property type="term" value="F:structural constituent of nuclear pore"/>
    <property type="evidence" value="ECO:0007669"/>
    <property type="project" value="TreeGrafter"/>
</dbReference>
<evidence type="ECO:0000313" key="10">
    <source>
        <dbReference type="EMBL" id="KAF5369464.1"/>
    </source>
</evidence>
<evidence type="ECO:0000256" key="7">
    <source>
        <dbReference type="ARBA" id="ARBA00023132"/>
    </source>
</evidence>
<protein>
    <recommendedName>
        <fullName evidence="9">Nuclear pore complex protein Nup85</fullName>
    </recommendedName>
</protein>
<dbReference type="OrthoDB" id="17644at2759"/>
<dbReference type="GO" id="GO:0031080">
    <property type="term" value="C:nuclear pore outer ring"/>
    <property type="evidence" value="ECO:0007669"/>
    <property type="project" value="TreeGrafter"/>
</dbReference>
<keyword evidence="6 9" id="KW-0811">Translocation</keyword>
<dbReference type="PANTHER" id="PTHR13373:SF21">
    <property type="entry name" value="NUCLEAR PORE COMPLEX PROTEIN NUP85"/>
    <property type="match status" value="1"/>
</dbReference>
<evidence type="ECO:0000256" key="9">
    <source>
        <dbReference type="RuleBase" id="RU365073"/>
    </source>
</evidence>
<comment type="function">
    <text evidence="9">Functions as a component of the nuclear pore complex (NPC).</text>
</comment>
<dbReference type="Proteomes" id="UP000559256">
    <property type="component" value="Unassembled WGS sequence"/>
</dbReference>
<evidence type="ECO:0000256" key="4">
    <source>
        <dbReference type="ARBA" id="ARBA00022816"/>
    </source>
</evidence>
<dbReference type="Pfam" id="PF07575">
    <property type="entry name" value="Nucleopor_Nup85"/>
    <property type="match status" value="1"/>
</dbReference>
<dbReference type="AlphaFoldDB" id="A0A8H5GR26"/>
<dbReference type="InterPro" id="IPR011502">
    <property type="entry name" value="Nucleoporin_Nup85"/>
</dbReference>
<keyword evidence="4 9" id="KW-0509">mRNA transport</keyword>
<comment type="caution">
    <text evidence="10">The sequence shown here is derived from an EMBL/GenBank/DDBJ whole genome shotgun (WGS) entry which is preliminary data.</text>
</comment>
<keyword evidence="3 9" id="KW-0813">Transport</keyword>
<evidence type="ECO:0000256" key="5">
    <source>
        <dbReference type="ARBA" id="ARBA00022927"/>
    </source>
</evidence>
<keyword evidence="11" id="KW-1185">Reference proteome</keyword>
<proteinExistence type="inferred from homology"/>
<dbReference type="GO" id="GO:0031965">
    <property type="term" value="C:nuclear membrane"/>
    <property type="evidence" value="ECO:0007669"/>
    <property type="project" value="UniProtKB-UniRule"/>
</dbReference>
<name>A0A8H5GR26_9AGAR</name>
<keyword evidence="5 9" id="KW-0653">Protein transport</keyword>